<dbReference type="CDD" id="cd07505">
    <property type="entry name" value="HAD_BPGM-like"/>
    <property type="match status" value="1"/>
</dbReference>
<dbReference type="Gene3D" id="1.10.150.240">
    <property type="entry name" value="Putative phosphatase, domain 2"/>
    <property type="match status" value="1"/>
</dbReference>
<dbReference type="EMBL" id="BAFB01000033">
    <property type="protein sequence ID" value="GAB32905.1"/>
    <property type="molecule type" value="Genomic_DNA"/>
</dbReference>
<evidence type="ECO:0000313" key="2">
    <source>
        <dbReference type="EMBL" id="GAB32905.1"/>
    </source>
</evidence>
<dbReference type="InterPro" id="IPR006439">
    <property type="entry name" value="HAD-SF_hydro_IA"/>
</dbReference>
<dbReference type="PANTHER" id="PTHR18901">
    <property type="entry name" value="2-DEOXYGLUCOSE-6-PHOSPHATE PHOSPHATASE 2"/>
    <property type="match status" value="1"/>
</dbReference>
<protein>
    <submittedName>
        <fullName evidence="2">Hydrolase</fullName>
    </submittedName>
</protein>
<keyword evidence="2" id="KW-0378">Hydrolase</keyword>
<dbReference type="InterPro" id="IPR023214">
    <property type="entry name" value="HAD_sf"/>
</dbReference>
<dbReference type="SUPFAM" id="SSF56784">
    <property type="entry name" value="HAD-like"/>
    <property type="match status" value="1"/>
</dbReference>
<evidence type="ECO:0000313" key="3">
    <source>
        <dbReference type="Proteomes" id="UP000005038"/>
    </source>
</evidence>
<reference evidence="2" key="1">
    <citation type="submission" date="2012-02" db="EMBL/GenBank/DDBJ databases">
        <title>Whole genome shotgun sequence of Gordonia otitidis NBRC 100426.</title>
        <authorList>
            <person name="Yoshida I."/>
            <person name="Hosoyama A."/>
            <person name="Tsuchikane K."/>
            <person name="Katsumata H."/>
            <person name="Yamazaki S."/>
            <person name="Fujita N."/>
        </authorList>
    </citation>
    <scope>NUCLEOTIDE SEQUENCE [LARGE SCALE GENOMIC DNA]</scope>
    <source>
        <strain evidence="2">NBRC 100426</strain>
    </source>
</reference>
<dbReference type="InterPro" id="IPR036412">
    <property type="entry name" value="HAD-like_sf"/>
</dbReference>
<dbReference type="Gene3D" id="3.40.50.1000">
    <property type="entry name" value="HAD superfamily/HAD-like"/>
    <property type="match status" value="1"/>
</dbReference>
<dbReference type="GO" id="GO:0016787">
    <property type="term" value="F:hydrolase activity"/>
    <property type="evidence" value="ECO:0007669"/>
    <property type="project" value="UniProtKB-KW"/>
</dbReference>
<name>H5THE7_GORO1</name>
<accession>H5THE7</accession>
<dbReference type="Proteomes" id="UP000005038">
    <property type="component" value="Unassembled WGS sequence"/>
</dbReference>
<proteinExistence type="predicted"/>
<evidence type="ECO:0000256" key="1">
    <source>
        <dbReference type="SAM" id="MobiDB-lite"/>
    </source>
</evidence>
<comment type="caution">
    <text evidence="2">The sequence shown here is derived from an EMBL/GenBank/DDBJ whole genome shotgun (WGS) entry which is preliminary data.</text>
</comment>
<dbReference type="AlphaFoldDB" id="H5THE7"/>
<keyword evidence="3" id="KW-1185">Reference proteome</keyword>
<dbReference type="SFLD" id="SFLDG01129">
    <property type="entry name" value="C1.5:_HAD__Beta-PGM__Phosphata"/>
    <property type="match status" value="1"/>
</dbReference>
<dbReference type="Pfam" id="PF13419">
    <property type="entry name" value="HAD_2"/>
    <property type="match status" value="1"/>
</dbReference>
<dbReference type="PANTHER" id="PTHR18901:SF38">
    <property type="entry name" value="PSEUDOURIDINE-5'-PHOSPHATASE"/>
    <property type="match status" value="1"/>
</dbReference>
<dbReference type="SFLD" id="SFLDS00003">
    <property type="entry name" value="Haloacid_Dehalogenase"/>
    <property type="match status" value="1"/>
</dbReference>
<dbReference type="InterPro" id="IPR041492">
    <property type="entry name" value="HAD_2"/>
</dbReference>
<feature type="region of interest" description="Disordered" evidence="1">
    <location>
        <begin position="1"/>
        <end position="42"/>
    </location>
</feature>
<gene>
    <name evidence="2" type="ORF">GOOTI_033_00140</name>
</gene>
<dbReference type="InterPro" id="IPR023198">
    <property type="entry name" value="PGP-like_dom2"/>
</dbReference>
<dbReference type="NCBIfam" id="TIGR01509">
    <property type="entry name" value="HAD-SF-IA-v3"/>
    <property type="match status" value="1"/>
</dbReference>
<organism evidence="2 3">
    <name type="scientific">Gordonia otitidis (strain DSM 44809 / CCUG 52243 / JCM 12355 / NBRC 100426 / IFM 10032)</name>
    <dbReference type="NCBI Taxonomy" id="1108044"/>
    <lineage>
        <taxon>Bacteria</taxon>
        <taxon>Bacillati</taxon>
        <taxon>Actinomycetota</taxon>
        <taxon>Actinomycetes</taxon>
        <taxon>Mycobacteriales</taxon>
        <taxon>Gordoniaceae</taxon>
        <taxon>Gordonia</taxon>
    </lineage>
</organism>
<sequence length="266" mass="28047">MVTPTDSADRVGAPRAPVGRGCVRGSEPPHPDSHSAGAVGNDAHVTSQPVLPAAVLWDMDGTLLDSEKLWDVAVAELSDRHGYAMTPELRESTLGNSMTDALTKVFDASGVPLDARDYAADERWLLDRVAELFADDLPWRPGAQEALTTIADAGIPMALVTNTVRELTDQALDTIGRHFFAVTVCGDEVEHGKPAPDPYLRAARLLGVDASRCVAVEDSPTGTQSATAAGCTAIVVPSAADVPLGRRRQFRDSLDGLTLGDLGIGE</sequence>
<dbReference type="STRING" id="1108044.GOOTI_033_00140"/>